<feature type="transmembrane region" description="Helical" evidence="1">
    <location>
        <begin position="80"/>
        <end position="98"/>
    </location>
</feature>
<feature type="transmembrane region" description="Helical" evidence="1">
    <location>
        <begin position="51"/>
        <end position="73"/>
    </location>
</feature>
<feature type="transmembrane region" description="Helical" evidence="1">
    <location>
        <begin position="20"/>
        <end position="39"/>
    </location>
</feature>
<organism evidence="2 3">
    <name type="scientific">Dokdonia ponticola</name>
    <dbReference type="NCBI Taxonomy" id="2041041"/>
    <lineage>
        <taxon>Bacteria</taxon>
        <taxon>Pseudomonadati</taxon>
        <taxon>Bacteroidota</taxon>
        <taxon>Flavobacteriia</taxon>
        <taxon>Flavobacteriales</taxon>
        <taxon>Flavobacteriaceae</taxon>
        <taxon>Dokdonia</taxon>
    </lineage>
</organism>
<gene>
    <name evidence="2" type="ORF">ACFO3O_11000</name>
</gene>
<protein>
    <submittedName>
        <fullName evidence="2">Uncharacterized protein</fullName>
    </submittedName>
</protein>
<dbReference type="Proteomes" id="UP001596043">
    <property type="component" value="Unassembled WGS sequence"/>
</dbReference>
<keyword evidence="1" id="KW-0472">Membrane</keyword>
<evidence type="ECO:0000313" key="3">
    <source>
        <dbReference type="Proteomes" id="UP001596043"/>
    </source>
</evidence>
<keyword evidence="3" id="KW-1185">Reference proteome</keyword>
<sequence length="105" mass="12077">MDRFENGSLIQKNSANTDTLVIIALVWIIFSRLFFFVLFQMDSEFLNSDLFINVNILFSIIWGCIPLLLALSIKDATKKGIFLVFALIYLLVTIYEQVQGLFIAY</sequence>
<dbReference type="EMBL" id="JBHSFV010000006">
    <property type="protein sequence ID" value="MFC4634437.1"/>
    <property type="molecule type" value="Genomic_DNA"/>
</dbReference>
<proteinExistence type="predicted"/>
<dbReference type="RefSeq" id="WP_379978692.1">
    <property type="nucleotide sequence ID" value="NZ_JBHSFV010000006.1"/>
</dbReference>
<comment type="caution">
    <text evidence="2">The sequence shown here is derived from an EMBL/GenBank/DDBJ whole genome shotgun (WGS) entry which is preliminary data.</text>
</comment>
<accession>A0ABV9HX90</accession>
<keyword evidence="1" id="KW-1133">Transmembrane helix</keyword>
<keyword evidence="1" id="KW-0812">Transmembrane</keyword>
<name>A0ABV9HX90_9FLAO</name>
<evidence type="ECO:0000313" key="2">
    <source>
        <dbReference type="EMBL" id="MFC4634437.1"/>
    </source>
</evidence>
<reference evidence="3" key="1">
    <citation type="journal article" date="2019" name="Int. J. Syst. Evol. Microbiol.">
        <title>The Global Catalogue of Microorganisms (GCM) 10K type strain sequencing project: providing services to taxonomists for standard genome sequencing and annotation.</title>
        <authorList>
            <consortium name="The Broad Institute Genomics Platform"/>
            <consortium name="The Broad Institute Genome Sequencing Center for Infectious Disease"/>
            <person name="Wu L."/>
            <person name="Ma J."/>
        </authorList>
    </citation>
    <scope>NUCLEOTIDE SEQUENCE [LARGE SCALE GENOMIC DNA]</scope>
    <source>
        <strain evidence="3">YJ-61-S</strain>
    </source>
</reference>
<evidence type="ECO:0000256" key="1">
    <source>
        <dbReference type="SAM" id="Phobius"/>
    </source>
</evidence>